<dbReference type="Proteomes" id="UP001230207">
    <property type="component" value="Unassembled WGS sequence"/>
</dbReference>
<dbReference type="EMBL" id="JAUSVF010000001">
    <property type="protein sequence ID" value="MDQ0319654.1"/>
    <property type="molecule type" value="Genomic_DNA"/>
</dbReference>
<protein>
    <submittedName>
        <fullName evidence="2">Uncharacterized protein</fullName>
    </submittedName>
</protein>
<proteinExistence type="predicted"/>
<evidence type="ECO:0000313" key="3">
    <source>
        <dbReference type="Proteomes" id="UP001230207"/>
    </source>
</evidence>
<keyword evidence="1" id="KW-0732">Signal</keyword>
<name>A0ABU0BN27_9HYPH</name>
<accession>A0ABU0BN27</accession>
<comment type="caution">
    <text evidence="2">The sequence shown here is derived from an EMBL/GenBank/DDBJ whole genome shotgun (WGS) entry which is preliminary data.</text>
</comment>
<evidence type="ECO:0000256" key="1">
    <source>
        <dbReference type="SAM" id="SignalP"/>
    </source>
</evidence>
<keyword evidence="3" id="KW-1185">Reference proteome</keyword>
<sequence>MYKGMIRKTLRAALVLFLLPIMSNAEDLPLTKDYAGNYLCKMTAQAGIHFDETAGKWISATFNVEDSAYIVNVIDTGQQSTKQFTGWNARIYNITVKTFSGTGTAYPCFNVMAPADERNNISTANGYAECFFSQWKYSFDFETLKMQVMFDGGYMDNELNTDTPAVSVGKCQRID</sequence>
<feature type="chain" id="PRO_5045762847" evidence="1">
    <location>
        <begin position="26"/>
        <end position="175"/>
    </location>
</feature>
<gene>
    <name evidence="2" type="ORF">QO002_001792</name>
</gene>
<dbReference type="RefSeq" id="WP_307228725.1">
    <property type="nucleotide sequence ID" value="NZ_JAUSVF010000001.1"/>
</dbReference>
<feature type="signal peptide" evidence="1">
    <location>
        <begin position="1"/>
        <end position="25"/>
    </location>
</feature>
<organism evidence="2 3">
    <name type="scientific">Pararhizobium capsulatum DSM 1112</name>
    <dbReference type="NCBI Taxonomy" id="1121113"/>
    <lineage>
        <taxon>Bacteria</taxon>
        <taxon>Pseudomonadati</taxon>
        <taxon>Pseudomonadota</taxon>
        <taxon>Alphaproteobacteria</taxon>
        <taxon>Hyphomicrobiales</taxon>
        <taxon>Rhizobiaceae</taxon>
        <taxon>Rhizobium/Agrobacterium group</taxon>
        <taxon>Pararhizobium</taxon>
    </lineage>
</organism>
<reference evidence="2 3" key="1">
    <citation type="submission" date="2023-07" db="EMBL/GenBank/DDBJ databases">
        <title>Genomic Encyclopedia of Type Strains, Phase IV (KMG-IV): sequencing the most valuable type-strain genomes for metagenomic binning, comparative biology and taxonomic classification.</title>
        <authorList>
            <person name="Goeker M."/>
        </authorList>
    </citation>
    <scope>NUCLEOTIDE SEQUENCE [LARGE SCALE GENOMIC DNA]</scope>
    <source>
        <strain evidence="2 3">DSM 1112</strain>
    </source>
</reference>
<evidence type="ECO:0000313" key="2">
    <source>
        <dbReference type="EMBL" id="MDQ0319654.1"/>
    </source>
</evidence>